<evidence type="ECO:0000259" key="7">
    <source>
        <dbReference type="PROSITE" id="PS50102"/>
    </source>
</evidence>
<dbReference type="EMBL" id="JAACJN010000012">
    <property type="protein sequence ID" value="KAF5391007.1"/>
    <property type="molecule type" value="Genomic_DNA"/>
</dbReference>
<evidence type="ECO:0000256" key="5">
    <source>
        <dbReference type="PROSITE-ProRule" id="PRU00176"/>
    </source>
</evidence>
<dbReference type="InterPro" id="IPR000504">
    <property type="entry name" value="RRM_dom"/>
</dbReference>
<dbReference type="PROSITE" id="PS50102">
    <property type="entry name" value="RRM"/>
    <property type="match status" value="3"/>
</dbReference>
<feature type="domain" description="RRM" evidence="7">
    <location>
        <begin position="135"/>
        <end position="211"/>
    </location>
</feature>
<evidence type="ECO:0000256" key="3">
    <source>
        <dbReference type="ARBA" id="ARBA00022884"/>
    </source>
</evidence>
<evidence type="ECO:0000256" key="2">
    <source>
        <dbReference type="ARBA" id="ARBA00022737"/>
    </source>
</evidence>
<dbReference type="OrthoDB" id="267048at2759"/>
<dbReference type="SMART" id="SM00360">
    <property type="entry name" value="RRM"/>
    <property type="match status" value="3"/>
</dbReference>
<keyword evidence="3 5" id="KW-0694">RNA-binding</keyword>
<proteinExistence type="predicted"/>
<feature type="domain" description="RRM" evidence="7">
    <location>
        <begin position="21"/>
        <end position="101"/>
    </location>
</feature>
<dbReference type="AlphaFoldDB" id="A0A8H5HX00"/>
<feature type="compositionally biased region" description="Basic residues" evidence="6">
    <location>
        <begin position="326"/>
        <end position="336"/>
    </location>
</feature>
<dbReference type="PANTHER" id="PTHR48039:SF5">
    <property type="entry name" value="RNA-BINDING PROTEIN 28"/>
    <property type="match status" value="1"/>
</dbReference>
<comment type="subcellular location">
    <subcellularLocation>
        <location evidence="1">Nucleus</location>
    </subcellularLocation>
</comment>
<dbReference type="GO" id="GO:0005634">
    <property type="term" value="C:nucleus"/>
    <property type="evidence" value="ECO:0007669"/>
    <property type="project" value="UniProtKB-SubCell"/>
</dbReference>
<dbReference type="CDD" id="cd00590">
    <property type="entry name" value="RRM_SF"/>
    <property type="match status" value="1"/>
</dbReference>
<evidence type="ECO:0000256" key="4">
    <source>
        <dbReference type="ARBA" id="ARBA00023242"/>
    </source>
</evidence>
<evidence type="ECO:0000256" key="6">
    <source>
        <dbReference type="SAM" id="MobiDB-lite"/>
    </source>
</evidence>
<keyword evidence="9" id="KW-1185">Reference proteome</keyword>
<dbReference type="Gene3D" id="3.30.70.330">
    <property type="match status" value="3"/>
</dbReference>
<accession>A0A8H5HX00</accession>
<dbReference type="GO" id="GO:0003729">
    <property type="term" value="F:mRNA binding"/>
    <property type="evidence" value="ECO:0007669"/>
    <property type="project" value="TreeGrafter"/>
</dbReference>
<dbReference type="Proteomes" id="UP000518752">
    <property type="component" value="Unassembled WGS sequence"/>
</dbReference>
<keyword evidence="4" id="KW-0539">Nucleus</keyword>
<evidence type="ECO:0000256" key="1">
    <source>
        <dbReference type="ARBA" id="ARBA00004123"/>
    </source>
</evidence>
<feature type="domain" description="RRM" evidence="7">
    <location>
        <begin position="235"/>
        <end position="320"/>
    </location>
</feature>
<feature type="compositionally biased region" description="Basic and acidic residues" evidence="6">
    <location>
        <begin position="337"/>
        <end position="353"/>
    </location>
</feature>
<organism evidence="8 9">
    <name type="scientific">Collybiopsis confluens</name>
    <dbReference type="NCBI Taxonomy" id="2823264"/>
    <lineage>
        <taxon>Eukaryota</taxon>
        <taxon>Fungi</taxon>
        <taxon>Dikarya</taxon>
        <taxon>Basidiomycota</taxon>
        <taxon>Agaricomycotina</taxon>
        <taxon>Agaricomycetes</taxon>
        <taxon>Agaricomycetidae</taxon>
        <taxon>Agaricales</taxon>
        <taxon>Marasmiineae</taxon>
        <taxon>Omphalotaceae</taxon>
        <taxon>Collybiopsis</taxon>
    </lineage>
</organism>
<sequence length="363" mass="40377">MSSSLGKRKEREDEVAKSHGSTLFVSNLPYTATSTDLQTLFSDIAPVRSAFVVTESGTGVSKGVGYVSFSLKEDAQAAFDKISADGLNLVGRNLRIQWAENKPKEGEKTQHKVKKEPATPRPQFVKPPNDPLAIRTIIVSGIPSTIDSKVLWKKFRKYEGAEKVDWPIEVSGQAGTAHVLFSTPQKALDAVNKLHAHVFKGNLLSVGLKKRLDNLQKPSGSGQKTHSTAVPTRAARLIIRNIPFRTTEQDLRAVFLPYGPIYSIHIPTEKTEKQDDQNESKPNISRTRGFAFVWMMSKKDAERAMEGCNGTAIRAGMAENMIGDKQKRKKQKRVEKKMKDGMKKEKAEEEAGLRGKMKIMTRM</sequence>
<dbReference type="SUPFAM" id="SSF54928">
    <property type="entry name" value="RNA-binding domain, RBD"/>
    <property type="match status" value="2"/>
</dbReference>
<reference evidence="8 9" key="1">
    <citation type="journal article" date="2020" name="ISME J.">
        <title>Uncovering the hidden diversity of litter-decomposition mechanisms in mushroom-forming fungi.</title>
        <authorList>
            <person name="Floudas D."/>
            <person name="Bentzer J."/>
            <person name="Ahren D."/>
            <person name="Johansson T."/>
            <person name="Persson P."/>
            <person name="Tunlid A."/>
        </authorList>
    </citation>
    <scope>NUCLEOTIDE SEQUENCE [LARGE SCALE GENOMIC DNA]</scope>
    <source>
        <strain evidence="8 9">CBS 406.79</strain>
    </source>
</reference>
<dbReference type="InterPro" id="IPR051945">
    <property type="entry name" value="RRM_MRD1_RNA_proc_ribogen"/>
</dbReference>
<dbReference type="InterPro" id="IPR012677">
    <property type="entry name" value="Nucleotide-bd_a/b_plait_sf"/>
</dbReference>
<gene>
    <name evidence="8" type="ORF">D9757_004060</name>
</gene>
<comment type="caution">
    <text evidence="8">The sequence shown here is derived from an EMBL/GenBank/DDBJ whole genome shotgun (WGS) entry which is preliminary data.</text>
</comment>
<feature type="compositionally biased region" description="Basic and acidic residues" evidence="6">
    <location>
        <begin position="101"/>
        <end position="118"/>
    </location>
</feature>
<feature type="region of interest" description="Disordered" evidence="6">
    <location>
        <begin position="100"/>
        <end position="127"/>
    </location>
</feature>
<evidence type="ECO:0000313" key="8">
    <source>
        <dbReference type="EMBL" id="KAF5391007.1"/>
    </source>
</evidence>
<feature type="region of interest" description="Disordered" evidence="6">
    <location>
        <begin position="324"/>
        <end position="363"/>
    </location>
</feature>
<dbReference type="InterPro" id="IPR035979">
    <property type="entry name" value="RBD_domain_sf"/>
</dbReference>
<dbReference type="Pfam" id="PF00076">
    <property type="entry name" value="RRM_1"/>
    <property type="match status" value="2"/>
</dbReference>
<name>A0A8H5HX00_9AGAR</name>
<protein>
    <recommendedName>
        <fullName evidence="7">RRM domain-containing protein</fullName>
    </recommendedName>
</protein>
<dbReference type="PANTHER" id="PTHR48039">
    <property type="entry name" value="RNA-BINDING MOTIF PROTEIN 14B"/>
    <property type="match status" value="1"/>
</dbReference>
<evidence type="ECO:0000313" key="9">
    <source>
        <dbReference type="Proteomes" id="UP000518752"/>
    </source>
</evidence>
<keyword evidence="2" id="KW-0677">Repeat</keyword>